<reference evidence="11 12" key="1">
    <citation type="journal article" date="2019" name="Int. J. Syst. Evol. Microbiol.">
        <title>The Global Catalogue of Microorganisms (GCM) 10K type strain sequencing project: providing services to taxonomists for standard genome sequencing and annotation.</title>
        <authorList>
            <consortium name="The Broad Institute Genomics Platform"/>
            <consortium name="The Broad Institute Genome Sequencing Center for Infectious Disease"/>
            <person name="Wu L."/>
            <person name="Ma J."/>
        </authorList>
    </citation>
    <scope>NUCLEOTIDE SEQUENCE [LARGE SCALE GENOMIC DNA]</scope>
    <source>
        <strain evidence="11 12">JCM 14559</strain>
    </source>
</reference>
<keyword evidence="6 9" id="KW-0472">Membrane</keyword>
<dbReference type="EMBL" id="BAAANS010000037">
    <property type="protein sequence ID" value="GAA2109769.1"/>
    <property type="molecule type" value="Genomic_DNA"/>
</dbReference>
<feature type="transmembrane region" description="Helical" evidence="9">
    <location>
        <begin position="152"/>
        <end position="174"/>
    </location>
</feature>
<feature type="transmembrane region" description="Helical" evidence="9">
    <location>
        <begin position="237"/>
        <end position="259"/>
    </location>
</feature>
<dbReference type="InterPro" id="IPR020846">
    <property type="entry name" value="MFS_dom"/>
</dbReference>
<feature type="region of interest" description="Disordered" evidence="8">
    <location>
        <begin position="1"/>
        <end position="22"/>
    </location>
</feature>
<evidence type="ECO:0000256" key="9">
    <source>
        <dbReference type="SAM" id="Phobius"/>
    </source>
</evidence>
<evidence type="ECO:0000313" key="11">
    <source>
        <dbReference type="EMBL" id="GAA2109769.1"/>
    </source>
</evidence>
<evidence type="ECO:0000256" key="2">
    <source>
        <dbReference type="ARBA" id="ARBA00022448"/>
    </source>
</evidence>
<keyword evidence="4 9" id="KW-0812">Transmembrane</keyword>
<accession>A0ABN2XFS1</accession>
<feature type="transmembrane region" description="Helical" evidence="9">
    <location>
        <begin position="62"/>
        <end position="80"/>
    </location>
</feature>
<evidence type="ECO:0000256" key="4">
    <source>
        <dbReference type="ARBA" id="ARBA00022692"/>
    </source>
</evidence>
<dbReference type="Gene3D" id="1.20.1720.10">
    <property type="entry name" value="Multidrug resistance protein D"/>
    <property type="match status" value="1"/>
</dbReference>
<proteinExistence type="predicted"/>
<feature type="transmembrane region" description="Helical" evidence="9">
    <location>
        <begin position="309"/>
        <end position="329"/>
    </location>
</feature>
<protein>
    <submittedName>
        <fullName evidence="11">MFS transporter</fullName>
    </submittedName>
</protein>
<feature type="transmembrane region" description="Helical" evidence="9">
    <location>
        <begin position="117"/>
        <end position="140"/>
    </location>
</feature>
<name>A0ABN2XFS1_9ACTN</name>
<evidence type="ECO:0000256" key="5">
    <source>
        <dbReference type="ARBA" id="ARBA00022989"/>
    </source>
</evidence>
<dbReference type="SUPFAM" id="SSF103473">
    <property type="entry name" value="MFS general substrate transporter"/>
    <property type="match status" value="1"/>
</dbReference>
<dbReference type="RefSeq" id="WP_344554905.1">
    <property type="nucleotide sequence ID" value="NZ_BAAANS010000037.1"/>
</dbReference>
<dbReference type="CDD" id="cd17321">
    <property type="entry name" value="MFS_MMR_MDR_like"/>
    <property type="match status" value="1"/>
</dbReference>
<dbReference type="PROSITE" id="PS50850">
    <property type="entry name" value="MFS"/>
    <property type="match status" value="1"/>
</dbReference>
<feature type="transmembrane region" description="Helical" evidence="9">
    <location>
        <begin position="180"/>
        <end position="200"/>
    </location>
</feature>
<feature type="transmembrane region" description="Helical" evidence="9">
    <location>
        <begin position="280"/>
        <end position="303"/>
    </location>
</feature>
<feature type="transmembrane region" description="Helical" evidence="9">
    <location>
        <begin position="341"/>
        <end position="360"/>
    </location>
</feature>
<comment type="caution">
    <text evidence="11">The sequence shown here is derived from an EMBL/GenBank/DDBJ whole genome shotgun (WGS) entry which is preliminary data.</text>
</comment>
<feature type="transmembrane region" description="Helical" evidence="9">
    <location>
        <begin position="447"/>
        <end position="470"/>
    </location>
</feature>
<evidence type="ECO:0000256" key="7">
    <source>
        <dbReference type="ARBA" id="ARBA00023251"/>
    </source>
</evidence>
<keyword evidence="12" id="KW-1185">Reference proteome</keyword>
<evidence type="ECO:0000313" key="12">
    <source>
        <dbReference type="Proteomes" id="UP001500897"/>
    </source>
</evidence>
<keyword evidence="2" id="KW-0813">Transport</keyword>
<dbReference type="Pfam" id="PF07690">
    <property type="entry name" value="MFS_1"/>
    <property type="match status" value="1"/>
</dbReference>
<feature type="transmembrane region" description="Helical" evidence="9">
    <location>
        <begin position="408"/>
        <end position="427"/>
    </location>
</feature>
<dbReference type="PANTHER" id="PTHR42718">
    <property type="entry name" value="MAJOR FACILITATOR SUPERFAMILY MULTIDRUG TRANSPORTER MFSC"/>
    <property type="match status" value="1"/>
</dbReference>
<organism evidence="11 12">
    <name type="scientific">Kitasatospora saccharophila</name>
    <dbReference type="NCBI Taxonomy" id="407973"/>
    <lineage>
        <taxon>Bacteria</taxon>
        <taxon>Bacillati</taxon>
        <taxon>Actinomycetota</taxon>
        <taxon>Actinomycetes</taxon>
        <taxon>Kitasatosporales</taxon>
        <taxon>Streptomycetaceae</taxon>
        <taxon>Kitasatospora</taxon>
    </lineage>
</organism>
<keyword evidence="7" id="KW-0046">Antibiotic resistance</keyword>
<evidence type="ECO:0000259" key="10">
    <source>
        <dbReference type="PROSITE" id="PS50850"/>
    </source>
</evidence>
<feature type="transmembrane region" description="Helical" evidence="9">
    <location>
        <begin position="372"/>
        <end position="396"/>
    </location>
</feature>
<comment type="subcellular location">
    <subcellularLocation>
        <location evidence="1">Cell membrane</location>
        <topology evidence="1">Multi-pass membrane protein</topology>
    </subcellularLocation>
</comment>
<dbReference type="InterPro" id="IPR011701">
    <property type="entry name" value="MFS"/>
</dbReference>
<feature type="domain" description="Major facilitator superfamily (MFS) profile" evidence="10">
    <location>
        <begin position="26"/>
        <end position="474"/>
    </location>
</feature>
<dbReference type="Gene3D" id="1.20.1250.20">
    <property type="entry name" value="MFS general substrate transporter like domains"/>
    <property type="match status" value="1"/>
</dbReference>
<evidence type="ECO:0000256" key="6">
    <source>
        <dbReference type="ARBA" id="ARBA00023136"/>
    </source>
</evidence>
<dbReference type="PANTHER" id="PTHR42718:SF46">
    <property type="entry name" value="BLR6921 PROTEIN"/>
    <property type="match status" value="1"/>
</dbReference>
<evidence type="ECO:0000256" key="8">
    <source>
        <dbReference type="SAM" id="MobiDB-lite"/>
    </source>
</evidence>
<gene>
    <name evidence="11" type="ORF">GCM10009759_50750</name>
</gene>
<keyword evidence="3" id="KW-1003">Cell membrane</keyword>
<evidence type="ECO:0000256" key="3">
    <source>
        <dbReference type="ARBA" id="ARBA00022475"/>
    </source>
</evidence>
<dbReference type="InterPro" id="IPR036259">
    <property type="entry name" value="MFS_trans_sf"/>
</dbReference>
<keyword evidence="5 9" id="KW-1133">Transmembrane helix</keyword>
<dbReference type="Proteomes" id="UP001500897">
    <property type="component" value="Unassembled WGS sequence"/>
</dbReference>
<evidence type="ECO:0000256" key="1">
    <source>
        <dbReference type="ARBA" id="ARBA00004651"/>
    </source>
</evidence>
<feature type="transmembrane region" description="Helical" evidence="9">
    <location>
        <begin position="92"/>
        <end position="111"/>
    </location>
</feature>
<sequence>MTVRGPHSSVVERTLPPGPAGAGGRALAVIVACQLMVAVDGNIVNIALPRIQAGLGFSPGGLAWVFSAYSLAFGGLLLLGGRAGDLLGRRRTLAAGLLVTVAASLLGGLAPNAGVLIAARALQGVGFAFAAPAALSLIAVTFPEGPERHRALGVFSTVAGLGITLGLVLGGLLATLSWRLVFLVNVPIGLAAVLLARRHLPETERHPGRPDLLGALTSTAGITAVVHALIHASSAGWTAPATVVPLLLGALLLAGFVLVQARAARPLIPLRLFARRDRSAAYAIFLLLFAAMGGSYFLLSLYVQDGLGLGPPAAGAAFLPLALAQFAAARSAPRLIPVFGAKPLIVTGAALLLADSLWLASTGPADGYWSGLFGPLLLLGAGLGLGFVPLNTTVLAGLAPRDTGAASGLLQAVQQVGLSLGVAVLVTRYGRAVHGTAHPARADLAHGLATAVTAAAAFSALAVLLGLFAVTRPVGARTGPGGA</sequence>